<evidence type="ECO:0000313" key="1">
    <source>
        <dbReference type="EMBL" id="TFK21457.1"/>
    </source>
</evidence>
<dbReference type="EMBL" id="ML210268">
    <property type="protein sequence ID" value="TFK21457.1"/>
    <property type="molecule type" value="Genomic_DNA"/>
</dbReference>
<dbReference type="Proteomes" id="UP000307440">
    <property type="component" value="Unassembled WGS sequence"/>
</dbReference>
<name>A0A5C3KMZ6_COPMA</name>
<organism evidence="1 2">
    <name type="scientific">Coprinopsis marcescibilis</name>
    <name type="common">Agaric fungus</name>
    <name type="synonym">Psathyrella marcescibilis</name>
    <dbReference type="NCBI Taxonomy" id="230819"/>
    <lineage>
        <taxon>Eukaryota</taxon>
        <taxon>Fungi</taxon>
        <taxon>Dikarya</taxon>
        <taxon>Basidiomycota</taxon>
        <taxon>Agaricomycotina</taxon>
        <taxon>Agaricomycetes</taxon>
        <taxon>Agaricomycetidae</taxon>
        <taxon>Agaricales</taxon>
        <taxon>Agaricineae</taxon>
        <taxon>Psathyrellaceae</taxon>
        <taxon>Coprinopsis</taxon>
    </lineage>
</organism>
<proteinExistence type="predicted"/>
<protein>
    <submittedName>
        <fullName evidence="1">Uncharacterized protein</fullName>
    </submittedName>
</protein>
<accession>A0A5C3KMZ6</accession>
<reference evidence="1 2" key="1">
    <citation type="journal article" date="2019" name="Nat. Ecol. Evol.">
        <title>Megaphylogeny resolves global patterns of mushroom evolution.</title>
        <authorList>
            <person name="Varga T."/>
            <person name="Krizsan K."/>
            <person name="Foldi C."/>
            <person name="Dima B."/>
            <person name="Sanchez-Garcia M."/>
            <person name="Sanchez-Ramirez S."/>
            <person name="Szollosi G.J."/>
            <person name="Szarkandi J.G."/>
            <person name="Papp V."/>
            <person name="Albert L."/>
            <person name="Andreopoulos W."/>
            <person name="Angelini C."/>
            <person name="Antonin V."/>
            <person name="Barry K.W."/>
            <person name="Bougher N.L."/>
            <person name="Buchanan P."/>
            <person name="Buyck B."/>
            <person name="Bense V."/>
            <person name="Catcheside P."/>
            <person name="Chovatia M."/>
            <person name="Cooper J."/>
            <person name="Damon W."/>
            <person name="Desjardin D."/>
            <person name="Finy P."/>
            <person name="Geml J."/>
            <person name="Haridas S."/>
            <person name="Hughes K."/>
            <person name="Justo A."/>
            <person name="Karasinski D."/>
            <person name="Kautmanova I."/>
            <person name="Kiss B."/>
            <person name="Kocsube S."/>
            <person name="Kotiranta H."/>
            <person name="LaButti K.M."/>
            <person name="Lechner B.E."/>
            <person name="Liimatainen K."/>
            <person name="Lipzen A."/>
            <person name="Lukacs Z."/>
            <person name="Mihaltcheva S."/>
            <person name="Morgado L.N."/>
            <person name="Niskanen T."/>
            <person name="Noordeloos M.E."/>
            <person name="Ohm R.A."/>
            <person name="Ortiz-Santana B."/>
            <person name="Ovrebo C."/>
            <person name="Racz N."/>
            <person name="Riley R."/>
            <person name="Savchenko A."/>
            <person name="Shiryaev A."/>
            <person name="Soop K."/>
            <person name="Spirin V."/>
            <person name="Szebenyi C."/>
            <person name="Tomsovsky M."/>
            <person name="Tulloss R.E."/>
            <person name="Uehling J."/>
            <person name="Grigoriev I.V."/>
            <person name="Vagvolgyi C."/>
            <person name="Papp T."/>
            <person name="Martin F.M."/>
            <person name="Miettinen O."/>
            <person name="Hibbett D.S."/>
            <person name="Nagy L.G."/>
        </authorList>
    </citation>
    <scope>NUCLEOTIDE SEQUENCE [LARGE SCALE GENOMIC DNA]</scope>
    <source>
        <strain evidence="1 2">CBS 121175</strain>
    </source>
</reference>
<gene>
    <name evidence="1" type="ORF">FA15DRAFT_80740</name>
</gene>
<evidence type="ECO:0000313" key="2">
    <source>
        <dbReference type="Proteomes" id="UP000307440"/>
    </source>
</evidence>
<dbReference type="AlphaFoldDB" id="A0A5C3KMZ6"/>
<sequence length="189" mass="21184">MLSPYAPSPFCATRSSCYKLERNWARAHCDRFQLLRAGTFVLIHICGEHCLGSKTWMGVLTFCRPTHDYKISISRTQSNHDCETMKKNMPFLCLARGKGQDSSVAKYRLKLNLDFLFRGVRSQKPGYHQLQDGPSGSNSFIAETPSNETIPLTVYVIQQLQAMPAAEIGAASFSPTLTLRPHGSQQALW</sequence>
<keyword evidence="2" id="KW-1185">Reference proteome</keyword>